<feature type="region of interest" description="Disordered" evidence="1">
    <location>
        <begin position="99"/>
        <end position="133"/>
    </location>
</feature>
<accession>A0A0S2DP33</accession>
<name>A0A0S2DP33_LYSEN</name>
<dbReference type="STRING" id="69.GLE_5134"/>
<dbReference type="Proteomes" id="UP000061569">
    <property type="component" value="Chromosome"/>
</dbReference>
<evidence type="ECO:0000313" key="2">
    <source>
        <dbReference type="EMBL" id="ALN60475.1"/>
    </source>
</evidence>
<organism evidence="2 3">
    <name type="scientific">Lysobacter enzymogenes</name>
    <dbReference type="NCBI Taxonomy" id="69"/>
    <lineage>
        <taxon>Bacteria</taxon>
        <taxon>Pseudomonadati</taxon>
        <taxon>Pseudomonadota</taxon>
        <taxon>Gammaproteobacteria</taxon>
        <taxon>Lysobacterales</taxon>
        <taxon>Lysobacteraceae</taxon>
        <taxon>Lysobacter</taxon>
    </lineage>
</organism>
<dbReference type="EMBL" id="CP013140">
    <property type="protein sequence ID" value="ALN60475.1"/>
    <property type="molecule type" value="Genomic_DNA"/>
</dbReference>
<evidence type="ECO:0000313" key="3">
    <source>
        <dbReference type="Proteomes" id="UP000061569"/>
    </source>
</evidence>
<protein>
    <submittedName>
        <fullName evidence="2">Uncharacterized protein</fullName>
    </submittedName>
</protein>
<evidence type="ECO:0000256" key="1">
    <source>
        <dbReference type="SAM" id="MobiDB-lite"/>
    </source>
</evidence>
<dbReference type="KEGG" id="lez:GLE_5134"/>
<reference evidence="2 3" key="1">
    <citation type="submission" date="2015-11" db="EMBL/GenBank/DDBJ databases">
        <title>Genome sequences of Lysobacter enzymogenes strain C3 and Lysobacter antibioticus ATCC 29479.</title>
        <authorList>
            <person name="Kobayashi D.Y."/>
        </authorList>
    </citation>
    <scope>NUCLEOTIDE SEQUENCE [LARGE SCALE GENOMIC DNA]</scope>
    <source>
        <strain evidence="2 3">C3</strain>
    </source>
</reference>
<proteinExistence type="predicted"/>
<feature type="compositionally biased region" description="Polar residues" evidence="1">
    <location>
        <begin position="1"/>
        <end position="10"/>
    </location>
</feature>
<gene>
    <name evidence="2" type="ORF">GLE_5134</name>
</gene>
<feature type="region of interest" description="Disordered" evidence="1">
    <location>
        <begin position="1"/>
        <end position="64"/>
    </location>
</feature>
<dbReference type="PATRIC" id="fig|69.6.peg.5059"/>
<sequence length="133" mass="14604">MRNRRPYTQTRGASRAGRVRARKRDFGPGRSFARTHRNRPRAPETPDSRDPHHASAAQPSCPARAFDFHGNRAALRHRVHHVDSAVIAGLQAGRIFRPAPLQGAPAPRQRQDRHATGLAAGAGRGCCDDRGQP</sequence>
<dbReference type="AlphaFoldDB" id="A0A0S2DP33"/>
<feature type="compositionally biased region" description="Basic and acidic residues" evidence="1">
    <location>
        <begin position="41"/>
        <end position="53"/>
    </location>
</feature>